<proteinExistence type="predicted"/>
<keyword evidence="3" id="KW-1185">Reference proteome</keyword>
<dbReference type="InterPro" id="IPR052524">
    <property type="entry name" value="MFS_Cyanate_Porter"/>
</dbReference>
<feature type="transmembrane region" description="Helical" evidence="1">
    <location>
        <begin position="104"/>
        <end position="127"/>
    </location>
</feature>
<dbReference type="CDD" id="cd17339">
    <property type="entry name" value="MFS_NIMT_CynX_like"/>
    <property type="match status" value="1"/>
</dbReference>
<feature type="transmembrane region" description="Helical" evidence="1">
    <location>
        <begin position="77"/>
        <end position="98"/>
    </location>
</feature>
<dbReference type="Gene3D" id="1.20.1250.20">
    <property type="entry name" value="MFS general substrate transporter like domains"/>
    <property type="match status" value="1"/>
</dbReference>
<name>A0A7W3Y2A9_9ACTN</name>
<keyword evidence="1" id="KW-0472">Membrane</keyword>
<dbReference type="Proteomes" id="UP000538929">
    <property type="component" value="Unassembled WGS sequence"/>
</dbReference>
<sequence length="404" mass="41088">MDTPRRVRRGAGWLLALALVLTALNLRPAISGLGPLLEEVRAGLGMGGTVAGLLTSVPALCFAVFGGTAPRLARRLGPITVVAAGTAAITLGLALRPWAPNTAVFLACTALALAGIAVANVLLPVVVKGWFPDRQGTMTGLYSMALALGTAGAAAVTVPLAQRLGGDWRPGLLVWALPAVIALACWAVTLRRGVPKPHPDVLPGAEPAPTDPRPLRRSPTALAMTLFFGLQSTAAYVTMGWMPQIFRDAGVPAVTSGLLLAVIMGMGVPLAFVLPRLAVRLPHQGPLVAVLGVCGLLGYAGLWLAPAQGAWAWAVLLGISGCAFPVALAMIGLRARTPAGVGRLSGFAQSGGYLLAVPGPLAVGALQEATGGWEAPLLLLAALMALQIVAGVRAGRPGLVEDGA</sequence>
<keyword evidence="1" id="KW-1133">Transmembrane helix</keyword>
<dbReference type="PANTHER" id="PTHR23523:SF2">
    <property type="entry name" value="2-NITROIMIDAZOLE TRANSPORTER"/>
    <property type="match status" value="1"/>
</dbReference>
<feature type="transmembrane region" description="Helical" evidence="1">
    <location>
        <begin position="286"/>
        <end position="305"/>
    </location>
</feature>
<keyword evidence="1" id="KW-0812">Transmembrane</keyword>
<dbReference type="InterPro" id="IPR011701">
    <property type="entry name" value="MFS"/>
</dbReference>
<feature type="transmembrane region" description="Helical" evidence="1">
    <location>
        <begin position="253"/>
        <end position="274"/>
    </location>
</feature>
<feature type="transmembrane region" description="Helical" evidence="1">
    <location>
        <begin position="221"/>
        <end position="241"/>
    </location>
</feature>
<dbReference type="InterPro" id="IPR036259">
    <property type="entry name" value="MFS_trans_sf"/>
</dbReference>
<feature type="transmembrane region" description="Helical" evidence="1">
    <location>
        <begin position="42"/>
        <end position="65"/>
    </location>
</feature>
<evidence type="ECO:0000313" key="2">
    <source>
        <dbReference type="EMBL" id="MBB0245559.1"/>
    </source>
</evidence>
<dbReference type="AlphaFoldDB" id="A0A7W3Y2A9"/>
<evidence type="ECO:0000256" key="1">
    <source>
        <dbReference type="SAM" id="Phobius"/>
    </source>
</evidence>
<dbReference type="Pfam" id="PF07690">
    <property type="entry name" value="MFS_1"/>
    <property type="match status" value="1"/>
</dbReference>
<dbReference type="SUPFAM" id="SSF103473">
    <property type="entry name" value="MFS general substrate transporter"/>
    <property type="match status" value="1"/>
</dbReference>
<protein>
    <submittedName>
        <fullName evidence="2">MFS transporter</fullName>
    </submittedName>
</protein>
<dbReference type="GO" id="GO:0022857">
    <property type="term" value="F:transmembrane transporter activity"/>
    <property type="evidence" value="ECO:0007669"/>
    <property type="project" value="InterPro"/>
</dbReference>
<accession>A0A7W3Y2A9</accession>
<feature type="transmembrane region" description="Helical" evidence="1">
    <location>
        <begin position="311"/>
        <end position="332"/>
    </location>
</feature>
<feature type="transmembrane region" description="Helical" evidence="1">
    <location>
        <begin position="139"/>
        <end position="160"/>
    </location>
</feature>
<dbReference type="EMBL" id="VKHT01000528">
    <property type="protein sequence ID" value="MBB0245559.1"/>
    <property type="molecule type" value="Genomic_DNA"/>
</dbReference>
<comment type="caution">
    <text evidence="2">The sequence shown here is derived from an EMBL/GenBank/DDBJ whole genome shotgun (WGS) entry which is preliminary data.</text>
</comment>
<reference evidence="3" key="1">
    <citation type="submission" date="2019-10" db="EMBL/GenBank/DDBJ databases">
        <title>Streptomyces sp. nov., a novel actinobacterium isolated from alkaline environment.</title>
        <authorList>
            <person name="Golinska P."/>
        </authorList>
    </citation>
    <scope>NUCLEOTIDE SEQUENCE [LARGE SCALE GENOMIC DNA]</scope>
    <source>
        <strain evidence="3">DSM 42118</strain>
    </source>
</reference>
<dbReference type="PANTHER" id="PTHR23523">
    <property type="match status" value="1"/>
</dbReference>
<feature type="transmembrane region" description="Helical" evidence="1">
    <location>
        <begin position="172"/>
        <end position="190"/>
    </location>
</feature>
<gene>
    <name evidence="2" type="ORF">FNQ90_15970</name>
</gene>
<evidence type="ECO:0000313" key="3">
    <source>
        <dbReference type="Proteomes" id="UP000538929"/>
    </source>
</evidence>
<organism evidence="2 3">
    <name type="scientific">Streptomyces alkaliphilus</name>
    <dbReference type="NCBI Taxonomy" id="1472722"/>
    <lineage>
        <taxon>Bacteria</taxon>
        <taxon>Bacillati</taxon>
        <taxon>Actinomycetota</taxon>
        <taxon>Actinomycetes</taxon>
        <taxon>Kitasatosporales</taxon>
        <taxon>Streptomycetaceae</taxon>
        <taxon>Streptomyces</taxon>
    </lineage>
</organism>